<evidence type="ECO:0000313" key="2">
    <source>
        <dbReference type="Proteomes" id="UP000308092"/>
    </source>
</evidence>
<dbReference type="AlphaFoldDB" id="A0A4S3JVY5"/>
<name>A0A4S3JVY5_9EURO</name>
<keyword evidence="2" id="KW-1185">Reference proteome</keyword>
<organism evidence="1 2">
    <name type="scientific">Aspergillus tanneri</name>
    <dbReference type="NCBI Taxonomy" id="1220188"/>
    <lineage>
        <taxon>Eukaryota</taxon>
        <taxon>Fungi</taxon>
        <taxon>Dikarya</taxon>
        <taxon>Ascomycota</taxon>
        <taxon>Pezizomycotina</taxon>
        <taxon>Eurotiomycetes</taxon>
        <taxon>Eurotiomycetidae</taxon>
        <taxon>Eurotiales</taxon>
        <taxon>Aspergillaceae</taxon>
        <taxon>Aspergillus</taxon>
        <taxon>Aspergillus subgen. Circumdati</taxon>
    </lineage>
</organism>
<dbReference type="Proteomes" id="UP000308092">
    <property type="component" value="Unassembled WGS sequence"/>
</dbReference>
<comment type="caution">
    <text evidence="1">The sequence shown here is derived from an EMBL/GenBank/DDBJ whole genome shotgun (WGS) entry which is preliminary data.</text>
</comment>
<reference evidence="1 2" key="1">
    <citation type="submission" date="2019-03" db="EMBL/GenBank/DDBJ databases">
        <title>The genome sequence of a newly discovered highly antifungal drug resistant Aspergillus species, Aspergillus tanneri NIH 1004.</title>
        <authorList>
            <person name="Mounaud S."/>
            <person name="Singh I."/>
            <person name="Joardar V."/>
            <person name="Pakala S."/>
            <person name="Pakala S."/>
            <person name="Venepally P."/>
            <person name="Hoover J."/>
            <person name="Nierman W."/>
            <person name="Chung J."/>
            <person name="Losada L."/>
        </authorList>
    </citation>
    <scope>NUCLEOTIDE SEQUENCE [LARGE SCALE GENOMIC DNA]</scope>
    <source>
        <strain evidence="1 2">NIH1004</strain>
    </source>
</reference>
<accession>A0A4S3JVY5</accession>
<proteinExistence type="predicted"/>
<protein>
    <submittedName>
        <fullName evidence="1">Uncharacterized protein</fullName>
    </submittedName>
</protein>
<dbReference type="EMBL" id="SOSA01000014">
    <property type="protein sequence ID" value="THC99619.1"/>
    <property type="molecule type" value="Genomic_DNA"/>
</dbReference>
<sequence>MGLIYWSYSGQRYFTNVEMDEAGSITFHLRETDH</sequence>
<evidence type="ECO:0000313" key="1">
    <source>
        <dbReference type="EMBL" id="THC99619.1"/>
    </source>
</evidence>
<gene>
    <name evidence="1" type="ORF">EYZ11_000886</name>
</gene>
<dbReference type="VEuPathDB" id="FungiDB:EYZ11_000886"/>